<dbReference type="Pfam" id="PF18928">
    <property type="entry name" value="DUF5677"/>
    <property type="match status" value="1"/>
</dbReference>
<dbReference type="EMBL" id="JBHSAJ010000027">
    <property type="protein sequence ID" value="MFC3935072.1"/>
    <property type="molecule type" value="Genomic_DNA"/>
</dbReference>
<protein>
    <submittedName>
        <fullName evidence="1">DUF5677 domain-containing protein</fullName>
    </submittedName>
</protein>
<name>A0ABV8D9R0_9BURK</name>
<evidence type="ECO:0000313" key="2">
    <source>
        <dbReference type="Proteomes" id="UP001595693"/>
    </source>
</evidence>
<proteinExistence type="predicted"/>
<dbReference type="Proteomes" id="UP001595693">
    <property type="component" value="Unassembled WGS sequence"/>
</dbReference>
<dbReference type="RefSeq" id="WP_055399634.1">
    <property type="nucleotide sequence ID" value="NZ_JAMXAX010000014.1"/>
</dbReference>
<organism evidence="1 2">
    <name type="scientific">Acidovorax facilis</name>
    <dbReference type="NCBI Taxonomy" id="12917"/>
    <lineage>
        <taxon>Bacteria</taxon>
        <taxon>Pseudomonadati</taxon>
        <taxon>Pseudomonadota</taxon>
        <taxon>Betaproteobacteria</taxon>
        <taxon>Burkholderiales</taxon>
        <taxon>Comamonadaceae</taxon>
        <taxon>Acidovorax</taxon>
    </lineage>
</organism>
<keyword evidence="2" id="KW-1185">Reference proteome</keyword>
<accession>A0ABV8D9R0</accession>
<dbReference type="InterPro" id="IPR043733">
    <property type="entry name" value="DUF5677"/>
</dbReference>
<sequence length="240" mass="26384">MTEQEIQTRYSVHFCELDAQIVRLEAVLREHSFLSGKMQHVVVHALVLRLIELARSCGILSKTGMAAASASLNRQCLEIGFKLKAICSGNATAEDFMTQEIISRAKSRRWVLQNAAALEALGPELSKSLAKEADEAVRLEETKGLKEIKPYEWAARAEEIEVYLFAYSTLSDFIHCGPASLGHIFDVKQDGQVFMQTGPSDYLIEHVIEGACHCLASSSNAIQAMFAKNADAQIPPCTAP</sequence>
<gene>
    <name evidence="1" type="ORF">ACFOW3_10585</name>
</gene>
<comment type="caution">
    <text evidence="1">The sequence shown here is derived from an EMBL/GenBank/DDBJ whole genome shotgun (WGS) entry which is preliminary data.</text>
</comment>
<evidence type="ECO:0000313" key="1">
    <source>
        <dbReference type="EMBL" id="MFC3935072.1"/>
    </source>
</evidence>
<reference evidence="2" key="1">
    <citation type="journal article" date="2019" name="Int. J. Syst. Evol. Microbiol.">
        <title>The Global Catalogue of Microorganisms (GCM) 10K type strain sequencing project: providing services to taxonomists for standard genome sequencing and annotation.</title>
        <authorList>
            <consortium name="The Broad Institute Genomics Platform"/>
            <consortium name="The Broad Institute Genome Sequencing Center for Infectious Disease"/>
            <person name="Wu L."/>
            <person name="Ma J."/>
        </authorList>
    </citation>
    <scope>NUCLEOTIDE SEQUENCE [LARGE SCALE GENOMIC DNA]</scope>
    <source>
        <strain evidence="2">CCUG 2113</strain>
    </source>
</reference>